<organism evidence="2 3">
    <name type="scientific">Bacillus yapensis</name>
    <dbReference type="NCBI Taxonomy" id="2492960"/>
    <lineage>
        <taxon>Bacteria</taxon>
        <taxon>Bacillati</taxon>
        <taxon>Bacillota</taxon>
        <taxon>Bacilli</taxon>
        <taxon>Bacillales</taxon>
        <taxon>Bacillaceae</taxon>
        <taxon>Bacillus</taxon>
    </lineage>
</organism>
<dbReference type="CDD" id="cd07043">
    <property type="entry name" value="STAS_anti-anti-sigma_factors"/>
    <property type="match status" value="1"/>
</dbReference>
<dbReference type="PANTHER" id="PTHR33495">
    <property type="entry name" value="ANTI-SIGMA FACTOR ANTAGONIST TM_1081-RELATED-RELATED"/>
    <property type="match status" value="1"/>
</dbReference>
<feature type="domain" description="STAS" evidence="1">
    <location>
        <begin position="3"/>
        <end position="105"/>
    </location>
</feature>
<dbReference type="Pfam" id="PF01740">
    <property type="entry name" value="STAS"/>
    <property type="match status" value="1"/>
</dbReference>
<reference evidence="2 3" key="1">
    <citation type="submission" date="2018-12" db="EMBL/GenBank/DDBJ databases">
        <title>Bacillus yapensis draft genome sequence.</title>
        <authorList>
            <person name="Yu L."/>
            <person name="Xu X."/>
            <person name="Tang X."/>
        </authorList>
    </citation>
    <scope>NUCLEOTIDE SEQUENCE [LARGE SCALE GENOMIC DNA]</scope>
    <source>
        <strain evidence="2 3">XXST-01</strain>
    </source>
</reference>
<evidence type="ECO:0000313" key="3">
    <source>
        <dbReference type="Proteomes" id="UP000271374"/>
    </source>
</evidence>
<dbReference type="Proteomes" id="UP000271374">
    <property type="component" value="Unassembled WGS sequence"/>
</dbReference>
<dbReference type="Gene3D" id="3.30.750.24">
    <property type="entry name" value="STAS domain"/>
    <property type="match status" value="1"/>
</dbReference>
<dbReference type="SUPFAM" id="SSF52091">
    <property type="entry name" value="SpoIIaa-like"/>
    <property type="match status" value="1"/>
</dbReference>
<dbReference type="InterPro" id="IPR036513">
    <property type="entry name" value="STAS_dom_sf"/>
</dbReference>
<keyword evidence="3" id="KW-1185">Reference proteome</keyword>
<proteinExistence type="predicted"/>
<evidence type="ECO:0000313" key="2">
    <source>
        <dbReference type="EMBL" id="RTR36160.1"/>
    </source>
</evidence>
<dbReference type="PROSITE" id="PS50801">
    <property type="entry name" value="STAS"/>
    <property type="match status" value="1"/>
</dbReference>
<evidence type="ECO:0000259" key="1">
    <source>
        <dbReference type="PROSITE" id="PS50801"/>
    </source>
</evidence>
<accession>A0A3S0LIB2</accession>
<sequence length="105" mass="12029">MELTIQSKQTGSTKTLKLKGILDISTSSIIEPYLEELDNVERLIFDFSELEFIDSTGIGSIMNAIYLSKEKNFKLIFNGVDEMTHQVFETVGLYHILEEIHKEDI</sequence>
<gene>
    <name evidence="2" type="ORF">EKG37_00965</name>
</gene>
<dbReference type="OrthoDB" id="9793697at2"/>
<dbReference type="EMBL" id="RXNT01000001">
    <property type="protein sequence ID" value="RTR36160.1"/>
    <property type="molecule type" value="Genomic_DNA"/>
</dbReference>
<comment type="caution">
    <text evidence="2">The sequence shown here is derived from an EMBL/GenBank/DDBJ whole genome shotgun (WGS) entry which is preliminary data.</text>
</comment>
<dbReference type="InterPro" id="IPR002645">
    <property type="entry name" value="STAS_dom"/>
</dbReference>
<dbReference type="AlphaFoldDB" id="A0A3S0LIB2"/>
<protein>
    <submittedName>
        <fullName evidence="2">Anti-sigma factor antagonist</fullName>
    </submittedName>
</protein>
<dbReference type="GO" id="GO:0043856">
    <property type="term" value="F:anti-sigma factor antagonist activity"/>
    <property type="evidence" value="ECO:0007669"/>
    <property type="project" value="TreeGrafter"/>
</dbReference>
<dbReference type="RefSeq" id="WP_126405367.1">
    <property type="nucleotide sequence ID" value="NZ_RXNT01000001.1"/>
</dbReference>
<dbReference type="PANTHER" id="PTHR33495:SF2">
    <property type="entry name" value="ANTI-SIGMA FACTOR ANTAGONIST TM_1081-RELATED"/>
    <property type="match status" value="1"/>
</dbReference>
<name>A0A3S0LIB2_9BACI</name>